<dbReference type="EMBL" id="QGKV02000299">
    <property type="protein sequence ID" value="KAF3597821.1"/>
    <property type="molecule type" value="Genomic_DNA"/>
</dbReference>
<name>A0ABQ7ELH0_BRACR</name>
<accession>A0ABQ7ELH0</accession>
<sequence length="98" mass="10486">MLEGKKNTNAIPVSEYEKLIVASDEPGDGLLASPSISSSVASSSSSSGMIYDFLRISSSSLLLLRQTRMNVFHPEGLVLVQVQAQARVFSQRIAVATT</sequence>
<keyword evidence="2" id="KW-1185">Reference proteome</keyword>
<protein>
    <submittedName>
        <fullName evidence="1">Uncharacterized protein</fullName>
    </submittedName>
</protein>
<evidence type="ECO:0000313" key="2">
    <source>
        <dbReference type="Proteomes" id="UP000266723"/>
    </source>
</evidence>
<comment type="caution">
    <text evidence="1">The sequence shown here is derived from an EMBL/GenBank/DDBJ whole genome shotgun (WGS) entry which is preliminary data.</text>
</comment>
<organism evidence="1 2">
    <name type="scientific">Brassica cretica</name>
    <name type="common">Mustard</name>
    <dbReference type="NCBI Taxonomy" id="69181"/>
    <lineage>
        <taxon>Eukaryota</taxon>
        <taxon>Viridiplantae</taxon>
        <taxon>Streptophyta</taxon>
        <taxon>Embryophyta</taxon>
        <taxon>Tracheophyta</taxon>
        <taxon>Spermatophyta</taxon>
        <taxon>Magnoliopsida</taxon>
        <taxon>eudicotyledons</taxon>
        <taxon>Gunneridae</taxon>
        <taxon>Pentapetalae</taxon>
        <taxon>rosids</taxon>
        <taxon>malvids</taxon>
        <taxon>Brassicales</taxon>
        <taxon>Brassicaceae</taxon>
        <taxon>Brassiceae</taxon>
        <taxon>Brassica</taxon>
    </lineage>
</organism>
<gene>
    <name evidence="1" type="ORF">DY000_02020901</name>
</gene>
<reference evidence="1 2" key="1">
    <citation type="journal article" date="2020" name="BMC Genomics">
        <title>Intraspecific diversification of the crop wild relative Brassica cretica Lam. using demographic model selection.</title>
        <authorList>
            <person name="Kioukis A."/>
            <person name="Michalopoulou V.A."/>
            <person name="Briers L."/>
            <person name="Pirintsos S."/>
            <person name="Studholme D.J."/>
            <person name="Pavlidis P."/>
            <person name="Sarris P.F."/>
        </authorList>
    </citation>
    <scope>NUCLEOTIDE SEQUENCE [LARGE SCALE GENOMIC DNA]</scope>
    <source>
        <strain evidence="2">cv. PFS-1207/04</strain>
    </source>
</reference>
<evidence type="ECO:0000313" key="1">
    <source>
        <dbReference type="EMBL" id="KAF3597821.1"/>
    </source>
</evidence>
<proteinExistence type="predicted"/>
<dbReference type="Proteomes" id="UP000266723">
    <property type="component" value="Unassembled WGS sequence"/>
</dbReference>